<evidence type="ECO:0000256" key="12">
    <source>
        <dbReference type="SAM" id="MobiDB-lite"/>
    </source>
</evidence>
<evidence type="ECO:0000256" key="9">
    <source>
        <dbReference type="HAMAP-Rule" id="MF_01884"/>
    </source>
</evidence>
<evidence type="ECO:0000256" key="11">
    <source>
        <dbReference type="PROSITE-ProRule" id="PRU01203"/>
    </source>
</evidence>
<evidence type="ECO:0000256" key="7">
    <source>
        <dbReference type="ARBA" id="ARBA00023015"/>
    </source>
</evidence>
<dbReference type="InterPro" id="IPR036269">
    <property type="entry name" value="Rho_N_sf"/>
</dbReference>
<comment type="caution">
    <text evidence="9">Lacks conserved residue(s) required for the propagation of feature annotation.</text>
</comment>
<keyword evidence="6 9" id="KW-0694">RNA-binding</keyword>
<comment type="subunit">
    <text evidence="9">Homohexamer. The homohexamer assembles into an open ring structure.</text>
</comment>
<evidence type="ECO:0000313" key="15">
    <source>
        <dbReference type="EMBL" id="SEE18379.1"/>
    </source>
</evidence>
<dbReference type="SMART" id="SM00959">
    <property type="entry name" value="Rho_N"/>
    <property type="match status" value="1"/>
</dbReference>
<dbReference type="STRING" id="1300348.I602_675"/>
<dbReference type="SUPFAM" id="SSF68912">
    <property type="entry name" value="Rho N-terminal domain-like"/>
    <property type="match status" value="1"/>
</dbReference>
<dbReference type="Proteomes" id="UP000037716">
    <property type="component" value="Unassembled WGS sequence"/>
</dbReference>
<keyword evidence="4 9" id="KW-0347">Helicase</keyword>
<evidence type="ECO:0000256" key="1">
    <source>
        <dbReference type="ARBA" id="ARBA00022472"/>
    </source>
</evidence>
<evidence type="ECO:0000256" key="6">
    <source>
        <dbReference type="ARBA" id="ARBA00022884"/>
    </source>
</evidence>
<dbReference type="SUPFAM" id="SSF52540">
    <property type="entry name" value="P-loop containing nucleoside triphosphate hydrolases"/>
    <property type="match status" value="1"/>
</dbReference>
<dbReference type="Pfam" id="PF07497">
    <property type="entry name" value="Rho_RNA_bind"/>
    <property type="match status" value="1"/>
</dbReference>
<dbReference type="InterPro" id="IPR011112">
    <property type="entry name" value="Rho-like_N"/>
</dbReference>
<dbReference type="AlphaFoldDB" id="A0A0M9CFX0"/>
<protein>
    <recommendedName>
        <fullName evidence="9 10">Transcription termination factor Rho</fullName>
        <ecNumber evidence="9 10">3.6.4.-</ecNumber>
    </recommendedName>
    <alternativeName>
        <fullName evidence="9">ATP-dependent helicase Rho</fullName>
    </alternativeName>
</protein>
<dbReference type="InterPro" id="IPR003593">
    <property type="entry name" value="AAA+_ATPase"/>
</dbReference>
<dbReference type="InterPro" id="IPR000194">
    <property type="entry name" value="ATPase_F1/V1/A1_a/bsu_nucl-bd"/>
</dbReference>
<dbReference type="GO" id="GO:0005524">
    <property type="term" value="F:ATP binding"/>
    <property type="evidence" value="ECO:0007669"/>
    <property type="project" value="UniProtKB-UniRule"/>
</dbReference>
<feature type="region of interest" description="Disordered" evidence="12">
    <location>
        <begin position="43"/>
        <end position="181"/>
    </location>
</feature>
<dbReference type="InterPro" id="IPR011113">
    <property type="entry name" value="Rho_RNA-bd"/>
</dbReference>
<dbReference type="InterPro" id="IPR041703">
    <property type="entry name" value="Rho_factor_ATP-bd"/>
</dbReference>
<dbReference type="SUPFAM" id="SSF50249">
    <property type="entry name" value="Nucleic acid-binding proteins"/>
    <property type="match status" value="1"/>
</dbReference>
<dbReference type="PANTHER" id="PTHR46425">
    <property type="entry name" value="TRANSCRIPTION TERMINATION FACTOR RHO"/>
    <property type="match status" value="1"/>
</dbReference>
<organism evidence="14 16">
    <name type="scientific">Polaribacter dokdonensis DSW-5</name>
    <dbReference type="NCBI Taxonomy" id="1300348"/>
    <lineage>
        <taxon>Bacteria</taxon>
        <taxon>Pseudomonadati</taxon>
        <taxon>Bacteroidota</taxon>
        <taxon>Flavobacteriia</taxon>
        <taxon>Flavobacteriales</taxon>
        <taxon>Flavobacteriaceae</taxon>
    </lineage>
</organism>
<reference evidence="14 16" key="1">
    <citation type="submission" date="2015-07" db="EMBL/GenBank/DDBJ databases">
        <title>Genome of Polaribacter dokdonenesis DSW-5, isolated from seawater off Dokdo in Korea.</title>
        <authorList>
            <person name="Yoon K."/>
            <person name="Song J.Y."/>
            <person name="Kim J.F."/>
        </authorList>
    </citation>
    <scope>NUCLEOTIDE SEQUENCE [LARGE SCALE GENOMIC DNA]</scope>
    <source>
        <strain evidence="14 16">DSW-5</strain>
    </source>
</reference>
<keyword evidence="1 9" id="KW-0806">Transcription termination</keyword>
<dbReference type="OrthoDB" id="9805197at2"/>
<evidence type="ECO:0000256" key="4">
    <source>
        <dbReference type="ARBA" id="ARBA00022806"/>
    </source>
</evidence>
<dbReference type="RefSeq" id="WP_053973337.1">
    <property type="nucleotide sequence ID" value="NZ_FNUE01000001.1"/>
</dbReference>
<dbReference type="SMART" id="SM00357">
    <property type="entry name" value="CSP"/>
    <property type="match status" value="1"/>
</dbReference>
<evidence type="ECO:0000259" key="13">
    <source>
        <dbReference type="PROSITE" id="PS51856"/>
    </source>
</evidence>
<dbReference type="SMART" id="SM00382">
    <property type="entry name" value="AAA"/>
    <property type="match status" value="1"/>
</dbReference>
<feature type="compositionally biased region" description="Low complexity" evidence="12">
    <location>
        <begin position="138"/>
        <end position="156"/>
    </location>
</feature>
<evidence type="ECO:0000256" key="10">
    <source>
        <dbReference type="NCBIfam" id="TIGR00767"/>
    </source>
</evidence>
<accession>A0A0M9CFX0</accession>
<evidence type="ECO:0000256" key="5">
    <source>
        <dbReference type="ARBA" id="ARBA00022840"/>
    </source>
</evidence>
<dbReference type="InterPro" id="IPR027417">
    <property type="entry name" value="P-loop_NTPase"/>
</dbReference>
<dbReference type="GO" id="GO:0003723">
    <property type="term" value="F:RNA binding"/>
    <property type="evidence" value="ECO:0007669"/>
    <property type="project" value="UniProtKB-UniRule"/>
</dbReference>
<evidence type="ECO:0000256" key="3">
    <source>
        <dbReference type="ARBA" id="ARBA00022801"/>
    </source>
</evidence>
<evidence type="ECO:0000313" key="17">
    <source>
        <dbReference type="Proteomes" id="UP000183071"/>
    </source>
</evidence>
<comment type="similarity">
    <text evidence="9 11">Belongs to the Rho family.</text>
</comment>
<gene>
    <name evidence="9" type="primary">rho</name>
    <name evidence="14" type="ORF">I602_675</name>
    <name evidence="15" type="ORF">SAMN05444353_1104</name>
</gene>
<dbReference type="CDD" id="cd01128">
    <property type="entry name" value="rho_factor_C"/>
    <property type="match status" value="1"/>
</dbReference>
<comment type="function">
    <text evidence="9">Facilitates transcription termination by a mechanism that involves Rho binding to the nascent RNA, activation of Rho's RNA-dependent ATPase activity, and release of the mRNA from the DNA template.</text>
</comment>
<dbReference type="HAMAP" id="MF_01884">
    <property type="entry name" value="Rho"/>
    <property type="match status" value="1"/>
</dbReference>
<evidence type="ECO:0000256" key="2">
    <source>
        <dbReference type="ARBA" id="ARBA00022741"/>
    </source>
</evidence>
<keyword evidence="2 9" id="KW-0547">Nucleotide-binding</keyword>
<dbReference type="NCBIfam" id="NF006886">
    <property type="entry name" value="PRK09376.1"/>
    <property type="match status" value="1"/>
</dbReference>
<dbReference type="PANTHER" id="PTHR46425:SF1">
    <property type="entry name" value="TRANSCRIPTION TERMINATION FACTOR RHO"/>
    <property type="match status" value="1"/>
</dbReference>
<dbReference type="EMBL" id="FNUE01000001">
    <property type="protein sequence ID" value="SEE18379.1"/>
    <property type="molecule type" value="Genomic_DNA"/>
</dbReference>
<keyword evidence="8 9" id="KW-0804">Transcription</keyword>
<dbReference type="InterPro" id="IPR011129">
    <property type="entry name" value="CSD"/>
</dbReference>
<keyword evidence="7 9" id="KW-0805">Transcription regulation</keyword>
<evidence type="ECO:0000313" key="14">
    <source>
        <dbReference type="EMBL" id="KOY51115.1"/>
    </source>
</evidence>
<dbReference type="Pfam" id="PF00006">
    <property type="entry name" value="ATP-synt_ab"/>
    <property type="match status" value="1"/>
</dbReference>
<proteinExistence type="inferred from homology"/>
<keyword evidence="5 9" id="KW-0067">ATP-binding</keyword>
<name>A0A0M9CFX0_9FLAO</name>
<comment type="caution">
    <text evidence="14">The sequence shown here is derived from an EMBL/GenBank/DDBJ whole genome shotgun (WGS) entry which is preliminary data.</text>
</comment>
<sequence length="552" mass="62066">MFEISELKAKTLADLQKIAKTIGLTKTSQLKKLDLVYQILDTQAANPASAKKTENTEETTKAEKPKRKRVVKKAPAKPTQETKETSEPKNEAKTAPKNEVKKESSQAADKTAPAKSKPAEKKVDSKDKEQKPVHKNQQRNNNNQQRNNNNQKNNKNQNRDKNNSNRNHNKSGNRYRDPDFEFDGIIESEGVLEMMPDGYGFLRSSDYNYLSSPDDIYVSQSQIKLFGLKTGDTVRGNVRPPKEGEKYFPLIRVSKINGLNPNVVRDRVSFEHLTPLFPQEKFNLAEKGSSLSTRIIDLFSPIGKGQRGMIVAQPKTGKTMLLKDVANAIAANHPEVYQIVLLIDERPEEVTDMQRSVRGEVVASTFDEPADKHVRVANIVLEKAKRLVECGHDVVILLDSITRLARAYNTVAPASGKILSGGIDANALHKPKRFFGAARNIENGGSLTIIATALTETGSKMDEVIFEEFKGTGNMELQLDRNISNRRIYPAIDLIKSSTRRDDLLLDDKTVQRMWVLRKYLADMNPIEAMEFINERIKFSKNNDEFLISMNG</sequence>
<keyword evidence="17" id="KW-1185">Reference proteome</keyword>
<feature type="binding site" evidence="9">
    <location>
        <begin position="303"/>
        <end position="308"/>
    </location>
    <ligand>
        <name>ATP</name>
        <dbReference type="ChEBI" id="CHEBI:30616"/>
    </ligand>
</feature>
<dbReference type="GO" id="GO:0005829">
    <property type="term" value="C:cytosol"/>
    <property type="evidence" value="ECO:0007669"/>
    <property type="project" value="UniProtKB-ARBA"/>
</dbReference>
<dbReference type="EC" id="3.6.4.-" evidence="9 10"/>
<dbReference type="PROSITE" id="PS51856">
    <property type="entry name" value="RHO_RNA_BD"/>
    <property type="match status" value="1"/>
</dbReference>
<feature type="binding site" evidence="9">
    <location>
        <position position="346"/>
    </location>
    <ligand>
        <name>ATP</name>
        <dbReference type="ChEBI" id="CHEBI:30616"/>
    </ligand>
</feature>
<evidence type="ECO:0000313" key="16">
    <source>
        <dbReference type="Proteomes" id="UP000037716"/>
    </source>
</evidence>
<reference evidence="15 17" key="2">
    <citation type="submission" date="2016-10" db="EMBL/GenBank/DDBJ databases">
        <authorList>
            <person name="Varghese N."/>
            <person name="Submissions S."/>
        </authorList>
    </citation>
    <scope>NUCLEOTIDE SEQUENCE [LARGE SCALE GENOMIC DNA]</scope>
    <source>
        <strain evidence="15 17">DSW-5</strain>
    </source>
</reference>
<dbReference type="EMBL" id="LGBR01000001">
    <property type="protein sequence ID" value="KOY51115.1"/>
    <property type="molecule type" value="Genomic_DNA"/>
</dbReference>
<feature type="compositionally biased region" description="Basic and acidic residues" evidence="12">
    <location>
        <begin position="51"/>
        <end position="63"/>
    </location>
</feature>
<dbReference type="GO" id="GO:0006353">
    <property type="term" value="P:DNA-templated transcription termination"/>
    <property type="evidence" value="ECO:0007669"/>
    <property type="project" value="UniProtKB-UniRule"/>
</dbReference>
<dbReference type="InterPro" id="IPR012340">
    <property type="entry name" value="NA-bd_OB-fold"/>
</dbReference>
<dbReference type="Gene3D" id="3.40.50.300">
    <property type="entry name" value="P-loop containing nucleotide triphosphate hydrolases"/>
    <property type="match status" value="1"/>
</dbReference>
<feature type="binding site" evidence="9">
    <location>
        <begin position="315"/>
        <end position="320"/>
    </location>
    <ligand>
        <name>ATP</name>
        <dbReference type="ChEBI" id="CHEBI:30616"/>
    </ligand>
</feature>
<feature type="domain" description="Rho RNA-BD" evidence="13">
    <location>
        <begin position="185"/>
        <end position="260"/>
    </location>
</feature>
<dbReference type="GO" id="GO:0004386">
    <property type="term" value="F:helicase activity"/>
    <property type="evidence" value="ECO:0007669"/>
    <property type="project" value="UniProtKB-UniRule"/>
</dbReference>
<dbReference type="Gene3D" id="2.40.50.140">
    <property type="entry name" value="Nucleic acid-binding proteins"/>
    <property type="match status" value="1"/>
</dbReference>
<dbReference type="GO" id="GO:0008186">
    <property type="term" value="F:ATP-dependent activity, acting on RNA"/>
    <property type="evidence" value="ECO:0007669"/>
    <property type="project" value="UniProtKB-UniRule"/>
</dbReference>
<dbReference type="Proteomes" id="UP000183071">
    <property type="component" value="Unassembled WGS sequence"/>
</dbReference>
<dbReference type="InterPro" id="IPR004665">
    <property type="entry name" value="Term_rho"/>
</dbReference>
<dbReference type="NCBIfam" id="TIGR00767">
    <property type="entry name" value="rho"/>
    <property type="match status" value="1"/>
</dbReference>
<dbReference type="PATRIC" id="fig|1300348.6.peg.674"/>
<dbReference type="GO" id="GO:0016787">
    <property type="term" value="F:hydrolase activity"/>
    <property type="evidence" value="ECO:0007669"/>
    <property type="project" value="UniProtKB-KW"/>
</dbReference>
<feature type="compositionally biased region" description="Basic and acidic residues" evidence="12">
    <location>
        <begin position="80"/>
        <end position="104"/>
    </location>
</feature>
<keyword evidence="3 9" id="KW-0378">Hydrolase</keyword>
<dbReference type="CDD" id="cd04459">
    <property type="entry name" value="Rho_CSD"/>
    <property type="match status" value="1"/>
</dbReference>
<dbReference type="Gene3D" id="1.10.720.10">
    <property type="match status" value="1"/>
</dbReference>
<feature type="compositionally biased region" description="Basic residues" evidence="12">
    <location>
        <begin position="64"/>
        <end position="75"/>
    </location>
</feature>
<feature type="compositionally biased region" description="Basic and acidic residues" evidence="12">
    <location>
        <begin position="117"/>
        <end position="132"/>
    </location>
</feature>
<dbReference type="Pfam" id="PF07498">
    <property type="entry name" value="Rho_N"/>
    <property type="match status" value="1"/>
</dbReference>
<evidence type="ECO:0000256" key="8">
    <source>
        <dbReference type="ARBA" id="ARBA00023163"/>
    </source>
</evidence>